<dbReference type="SUPFAM" id="SSF103473">
    <property type="entry name" value="MFS general substrate transporter"/>
    <property type="match status" value="1"/>
</dbReference>
<feature type="transmembrane region" description="Helical" evidence="19">
    <location>
        <begin position="175"/>
        <end position="199"/>
    </location>
</feature>
<evidence type="ECO:0000256" key="9">
    <source>
        <dbReference type="ARBA" id="ARBA00044899"/>
    </source>
</evidence>
<evidence type="ECO:0000256" key="3">
    <source>
        <dbReference type="ARBA" id="ARBA00044878"/>
    </source>
</evidence>
<dbReference type="InterPro" id="IPR036259">
    <property type="entry name" value="MFS_trans_sf"/>
</dbReference>
<evidence type="ECO:0000256" key="2">
    <source>
        <dbReference type="ARBA" id="ARBA00044876"/>
    </source>
</evidence>
<evidence type="ECO:0000256" key="19">
    <source>
        <dbReference type="SAM" id="Phobius"/>
    </source>
</evidence>
<keyword evidence="21" id="KW-1185">Reference proteome</keyword>
<evidence type="ECO:0000313" key="21">
    <source>
        <dbReference type="Proteomes" id="UP001056384"/>
    </source>
</evidence>
<evidence type="ECO:0000256" key="18">
    <source>
        <dbReference type="ARBA" id="ARBA00046376"/>
    </source>
</evidence>
<evidence type="ECO:0000256" key="13">
    <source>
        <dbReference type="ARBA" id="ARBA00044919"/>
    </source>
</evidence>
<dbReference type="GO" id="GO:0016020">
    <property type="term" value="C:membrane"/>
    <property type="evidence" value="ECO:0007669"/>
    <property type="project" value="UniProtKB-SubCell"/>
</dbReference>
<protein>
    <recommendedName>
        <fullName evidence="15">Lysosomal dipeptide transporter MFSD1</fullName>
    </recommendedName>
    <alternativeName>
        <fullName evidence="16">Major facilitator superfamily domain-containing protein 1</fullName>
    </alternativeName>
</protein>
<evidence type="ECO:0000256" key="11">
    <source>
        <dbReference type="ARBA" id="ARBA00044903"/>
    </source>
</evidence>
<dbReference type="AlphaFoldDB" id="A0A9Q9EM63"/>
<feature type="transmembrane region" description="Helical" evidence="19">
    <location>
        <begin position="347"/>
        <end position="366"/>
    </location>
</feature>
<comment type="catalytic activity">
    <reaction evidence="4">
        <text>L-alpha-aminoacyl-L-arginine(out) = L-alpha-aminoacyl-L-arginine(in)</text>
        <dbReference type="Rhea" id="RHEA:79367"/>
        <dbReference type="ChEBI" id="CHEBI:229968"/>
    </reaction>
</comment>
<keyword evidence="19" id="KW-0472">Membrane</keyword>
<comment type="subunit">
    <text evidence="18">Homodimer. Interacts with lysosomal protein GLMP (via lumenal domain); the interaction starts while both proteins are still in the endoplasmic reticulum and is required for stabilization of MFSD1 in lysosomes but has no direct effect on its targeting to lysosomes or transporter activity.</text>
</comment>
<comment type="catalytic activity">
    <reaction evidence="8">
        <text>L-aspartyl-L-lysine(out) = L-aspartyl-L-lysine(in)</text>
        <dbReference type="Rhea" id="RHEA:79411"/>
        <dbReference type="ChEBI" id="CHEBI:229953"/>
    </reaction>
</comment>
<dbReference type="EMBL" id="CP099423">
    <property type="protein sequence ID" value="USW54123.1"/>
    <property type="molecule type" value="Genomic_DNA"/>
</dbReference>
<reference evidence="20" key="1">
    <citation type="submission" date="2022-06" db="EMBL/GenBank/DDBJ databases">
        <title>Complete genome sequences of two strains of the flax pathogen Septoria linicola.</title>
        <authorList>
            <person name="Lapalu N."/>
            <person name="Simon A."/>
            <person name="Demenou B."/>
            <person name="Paumier D."/>
            <person name="Guillot M.-P."/>
            <person name="Gout L."/>
            <person name="Valade R."/>
        </authorList>
    </citation>
    <scope>NUCLEOTIDE SEQUENCE</scope>
    <source>
        <strain evidence="20">SE15195</strain>
    </source>
</reference>
<evidence type="ECO:0000256" key="14">
    <source>
        <dbReference type="ARBA" id="ARBA00044924"/>
    </source>
</evidence>
<comment type="catalytic activity">
    <reaction evidence="3">
        <text>L-histidyl-glycine(out) = L-histidyl-glycine(in)</text>
        <dbReference type="Rhea" id="RHEA:79395"/>
        <dbReference type="ChEBI" id="CHEBI:229957"/>
    </reaction>
</comment>
<comment type="catalytic activity">
    <reaction evidence="7">
        <text>L-alpha-aminoacyl-L-lysine(out) = L-alpha-aminoacyl-L-lysine(in)</text>
        <dbReference type="Rhea" id="RHEA:79383"/>
        <dbReference type="ChEBI" id="CHEBI:229966"/>
    </reaction>
</comment>
<evidence type="ECO:0000256" key="6">
    <source>
        <dbReference type="ARBA" id="ARBA00044891"/>
    </source>
</evidence>
<comment type="catalytic activity">
    <reaction evidence="14">
        <text>L-lysyl-glycine(out) = L-lysyl-glycine(in)</text>
        <dbReference type="Rhea" id="RHEA:79407"/>
        <dbReference type="ChEBI" id="CHEBI:191202"/>
    </reaction>
</comment>
<dbReference type="Pfam" id="PF07690">
    <property type="entry name" value="MFS_1"/>
    <property type="match status" value="2"/>
</dbReference>
<proteinExistence type="predicted"/>
<comment type="subcellular location">
    <subcellularLocation>
        <location evidence="1">Membrane</location>
        <topology evidence="1">Multi-pass membrane protein</topology>
    </subcellularLocation>
</comment>
<comment type="catalytic activity">
    <reaction evidence="6">
        <text>L-lysyl-L-alpha-amino acid(out) = L-lysyl-L-alpha-amino acid(in)</text>
        <dbReference type="Rhea" id="RHEA:79387"/>
        <dbReference type="ChEBI" id="CHEBI:229965"/>
    </reaction>
</comment>
<evidence type="ECO:0000256" key="17">
    <source>
        <dbReference type="ARBA" id="ARBA00045709"/>
    </source>
</evidence>
<feature type="transmembrane region" description="Helical" evidence="19">
    <location>
        <begin position="97"/>
        <end position="119"/>
    </location>
</feature>
<evidence type="ECO:0000256" key="16">
    <source>
        <dbReference type="ARBA" id="ARBA00045018"/>
    </source>
</evidence>
<evidence type="ECO:0000256" key="8">
    <source>
        <dbReference type="ARBA" id="ARBA00044898"/>
    </source>
</evidence>
<evidence type="ECO:0000256" key="10">
    <source>
        <dbReference type="ARBA" id="ARBA00044900"/>
    </source>
</evidence>
<feature type="transmembrane region" description="Helical" evidence="19">
    <location>
        <begin position="440"/>
        <end position="461"/>
    </location>
</feature>
<name>A0A9Q9EM63_9PEZI</name>
<comment type="catalytic activity">
    <reaction evidence="11">
        <text>L-arginyl-glycine(out) = L-arginyl-glycine(in)</text>
        <dbReference type="Rhea" id="RHEA:79391"/>
        <dbReference type="ChEBI" id="CHEBI:229955"/>
    </reaction>
</comment>
<dbReference type="Proteomes" id="UP001056384">
    <property type="component" value="Chromosome 6"/>
</dbReference>
<dbReference type="InterPro" id="IPR052187">
    <property type="entry name" value="MFSD1"/>
</dbReference>
<evidence type="ECO:0000256" key="1">
    <source>
        <dbReference type="ARBA" id="ARBA00004141"/>
    </source>
</evidence>
<keyword evidence="19" id="KW-0812">Transmembrane</keyword>
<comment type="catalytic activity">
    <reaction evidence="9">
        <text>L-arginyl-L-alpha-amino acid(out) = L-arginyl-L-alpha-amino acid(in)</text>
        <dbReference type="Rhea" id="RHEA:79371"/>
        <dbReference type="ChEBI" id="CHEBI:84315"/>
    </reaction>
</comment>
<keyword evidence="19" id="KW-1133">Transmembrane helix</keyword>
<evidence type="ECO:0000256" key="12">
    <source>
        <dbReference type="ARBA" id="ARBA00044912"/>
    </source>
</evidence>
<evidence type="ECO:0000313" key="20">
    <source>
        <dbReference type="EMBL" id="USW54123.1"/>
    </source>
</evidence>
<dbReference type="Gene3D" id="1.20.1250.20">
    <property type="entry name" value="MFS general substrate transporter like domains"/>
    <property type="match status" value="2"/>
</dbReference>
<comment type="function">
    <text evidence="17">Lysosomal dipeptide uniporter that selectively exports lysine, arginine or histidine-containing dipeptides with a net positive charge from the lysosome lumen into the cytosol. Could play a role in a specific type of protein O-glycosylation indirectly regulating macrophages migration and tissue invasion. Also essential for liver homeostasis.</text>
</comment>
<dbReference type="PANTHER" id="PTHR23512">
    <property type="entry name" value="MAJOR FACILITATOR SUPERFAMILY DOMAIN-CONTAINING PROTEIN 1"/>
    <property type="match status" value="1"/>
</dbReference>
<gene>
    <name evidence="20" type="ORF">Slin15195_G074420</name>
</gene>
<dbReference type="GO" id="GO:0022857">
    <property type="term" value="F:transmembrane transporter activity"/>
    <property type="evidence" value="ECO:0007669"/>
    <property type="project" value="InterPro"/>
</dbReference>
<evidence type="ECO:0000256" key="5">
    <source>
        <dbReference type="ARBA" id="ARBA00044884"/>
    </source>
</evidence>
<comment type="catalytic activity">
    <reaction evidence="2">
        <text>L-lysyl-L-alanine(out) = L-lysyl-L-alanine(in)</text>
        <dbReference type="Rhea" id="RHEA:79399"/>
        <dbReference type="ChEBI" id="CHEBI:229954"/>
    </reaction>
</comment>
<feature type="transmembrane region" description="Helical" evidence="19">
    <location>
        <begin position="508"/>
        <end position="528"/>
    </location>
</feature>
<comment type="catalytic activity">
    <reaction evidence="10">
        <text>L-lysyl-L-lysine(out) = L-lysyl-L-lysine(in)</text>
        <dbReference type="Rhea" id="RHEA:79403"/>
        <dbReference type="ChEBI" id="CHEBI:229956"/>
    </reaction>
</comment>
<dbReference type="InterPro" id="IPR011701">
    <property type="entry name" value="MFS"/>
</dbReference>
<comment type="catalytic activity">
    <reaction evidence="12">
        <text>L-histidyl-L-alpha-amino acid(out) = L-histidyl-L-alpha-amino acid(in)</text>
        <dbReference type="Rhea" id="RHEA:79379"/>
        <dbReference type="ChEBI" id="CHEBI:229964"/>
    </reaction>
</comment>
<accession>A0A9Q9EM63</accession>
<feature type="transmembrane region" description="Helical" evidence="19">
    <location>
        <begin position="219"/>
        <end position="241"/>
    </location>
</feature>
<organism evidence="20 21">
    <name type="scientific">Septoria linicola</name>
    <dbReference type="NCBI Taxonomy" id="215465"/>
    <lineage>
        <taxon>Eukaryota</taxon>
        <taxon>Fungi</taxon>
        <taxon>Dikarya</taxon>
        <taxon>Ascomycota</taxon>
        <taxon>Pezizomycotina</taxon>
        <taxon>Dothideomycetes</taxon>
        <taxon>Dothideomycetidae</taxon>
        <taxon>Mycosphaerellales</taxon>
        <taxon>Mycosphaerellaceae</taxon>
        <taxon>Septoria</taxon>
    </lineage>
</organism>
<feature type="transmembrane region" description="Helical" evidence="19">
    <location>
        <begin position="372"/>
        <end position="397"/>
    </location>
</feature>
<comment type="catalytic activity">
    <reaction evidence="13">
        <text>L-alanyl-L-lysine(out) = L-alanyl-L-lysine(in)</text>
        <dbReference type="Rhea" id="RHEA:79415"/>
        <dbReference type="ChEBI" id="CHEBI:192470"/>
    </reaction>
</comment>
<dbReference type="PANTHER" id="PTHR23512:SF12">
    <property type="entry name" value="TRANSPORTER, PUTATIVE (AFU_ORTHOLOGUE AFUA_4G00260)-RELATED"/>
    <property type="match status" value="1"/>
</dbReference>
<comment type="catalytic activity">
    <reaction evidence="5">
        <text>L-alpha-aminoacyl-L-histidine(out) = L-alpha-aminoacyl-L-histidine(in)</text>
        <dbReference type="Rhea" id="RHEA:79375"/>
        <dbReference type="ChEBI" id="CHEBI:229967"/>
    </reaction>
</comment>
<evidence type="ECO:0000256" key="7">
    <source>
        <dbReference type="ARBA" id="ARBA00044893"/>
    </source>
</evidence>
<sequence length="529" mass="57762">MTTPRHDVVEEKSDTTITANILPGPDEKKNVHIVTLPSDASSDAQPATTPEVIPWQYKWIALACVIVFPWGQNWTGSSLGPLKNTLRNELDISNSQFGVISSADAFVNTVFPVVGGLLLDWYGPNPVTLCCTSVILVGSLIAAAGVTVELWRVLVAGHIFMGLGIAILDTAQQKFFYHWFGASGLAFAFGIENAFANTIGLVAGMTAIPIRDGTGTYKWTFWIPVIFCAFSLAVNVAYVFFERLVVPKRFWLTPARGEAISKDHLAHRKNFSWRVLLDLPWVYLMLPATQLLQSGAAGGFSVSSADIIRMKGYEEDVAGYLSTAQDILPIVLSPVVGKMIDLYGHRFHYVASAPIFWIIACSLLGFSSVHPLVALVFSSLAGVVNAMPLQICIPLLVADQSRLGTAFGLWRAFNNSGSTIMDIAFGALQDGTEGQGYDKVLSLAIGMKAFAFAVALIYLFVDYRCLGKGMTMTRKKREAREAELLLTETDPQDDPLTRRTSNKYMTGVTLALLLGIIITAWVVFVVYLI</sequence>
<evidence type="ECO:0000256" key="15">
    <source>
        <dbReference type="ARBA" id="ARBA00044985"/>
    </source>
</evidence>
<evidence type="ECO:0000256" key="4">
    <source>
        <dbReference type="ARBA" id="ARBA00044881"/>
    </source>
</evidence>